<accession>A0A0A9GW49</accession>
<sequence>MSLLTALSGKAQSICILIWAMHLKCLHTYISHKGVGQSQFQMSSST</sequence>
<reference evidence="1" key="2">
    <citation type="journal article" date="2015" name="Data Brief">
        <title>Shoot transcriptome of the giant reed, Arundo donax.</title>
        <authorList>
            <person name="Barrero R.A."/>
            <person name="Guerrero F.D."/>
            <person name="Moolhuijzen P."/>
            <person name="Goolsby J.A."/>
            <person name="Tidwell J."/>
            <person name="Bellgard S.E."/>
            <person name="Bellgard M.I."/>
        </authorList>
    </citation>
    <scope>NUCLEOTIDE SEQUENCE</scope>
    <source>
        <tissue evidence="1">Shoot tissue taken approximately 20 cm above the soil surface</tissue>
    </source>
</reference>
<dbReference type="EMBL" id="GBRH01170122">
    <property type="protein sequence ID" value="JAE27774.1"/>
    <property type="molecule type" value="Transcribed_RNA"/>
</dbReference>
<dbReference type="AlphaFoldDB" id="A0A0A9GW49"/>
<name>A0A0A9GW49_ARUDO</name>
<organism evidence="1">
    <name type="scientific">Arundo donax</name>
    <name type="common">Giant reed</name>
    <name type="synonym">Donax arundinaceus</name>
    <dbReference type="NCBI Taxonomy" id="35708"/>
    <lineage>
        <taxon>Eukaryota</taxon>
        <taxon>Viridiplantae</taxon>
        <taxon>Streptophyta</taxon>
        <taxon>Embryophyta</taxon>
        <taxon>Tracheophyta</taxon>
        <taxon>Spermatophyta</taxon>
        <taxon>Magnoliopsida</taxon>
        <taxon>Liliopsida</taxon>
        <taxon>Poales</taxon>
        <taxon>Poaceae</taxon>
        <taxon>PACMAD clade</taxon>
        <taxon>Arundinoideae</taxon>
        <taxon>Arundineae</taxon>
        <taxon>Arundo</taxon>
    </lineage>
</organism>
<reference evidence="1" key="1">
    <citation type="submission" date="2014-09" db="EMBL/GenBank/DDBJ databases">
        <authorList>
            <person name="Magalhaes I.L.F."/>
            <person name="Oliveira U."/>
            <person name="Santos F.R."/>
            <person name="Vidigal T.H.D.A."/>
            <person name="Brescovit A.D."/>
            <person name="Santos A.J."/>
        </authorList>
    </citation>
    <scope>NUCLEOTIDE SEQUENCE</scope>
    <source>
        <tissue evidence="1">Shoot tissue taken approximately 20 cm above the soil surface</tissue>
    </source>
</reference>
<protein>
    <submittedName>
        <fullName evidence="1">Uncharacterized protein</fullName>
    </submittedName>
</protein>
<proteinExistence type="predicted"/>
<evidence type="ECO:0000313" key="1">
    <source>
        <dbReference type="EMBL" id="JAE27774.1"/>
    </source>
</evidence>